<evidence type="ECO:0000256" key="4">
    <source>
        <dbReference type="ARBA" id="ARBA00023239"/>
    </source>
</evidence>
<dbReference type="InterPro" id="IPR011057">
    <property type="entry name" value="Mss4-like_sf"/>
</dbReference>
<dbReference type="AlphaFoldDB" id="A0A812NBN9"/>
<evidence type="ECO:0000259" key="5">
    <source>
        <dbReference type="PROSITE" id="PS51891"/>
    </source>
</evidence>
<feature type="domain" description="CENP-V/GFA" evidence="5">
    <location>
        <begin position="18"/>
        <end position="152"/>
    </location>
</feature>
<dbReference type="EMBL" id="CAJNDS010002077">
    <property type="protein sequence ID" value="CAE7308527.1"/>
    <property type="molecule type" value="Genomic_DNA"/>
</dbReference>
<dbReference type="OrthoDB" id="406544at2759"/>
<evidence type="ECO:0000256" key="3">
    <source>
        <dbReference type="ARBA" id="ARBA00022833"/>
    </source>
</evidence>
<dbReference type="InterPro" id="IPR006913">
    <property type="entry name" value="CENP-V/GFA"/>
</dbReference>
<evidence type="ECO:0000256" key="2">
    <source>
        <dbReference type="ARBA" id="ARBA00022723"/>
    </source>
</evidence>
<comment type="caution">
    <text evidence="6">The sequence shown here is derived from an EMBL/GenBank/DDBJ whole genome shotgun (WGS) entry which is preliminary data.</text>
</comment>
<dbReference type="PANTHER" id="PTHR33337:SF40">
    <property type="entry name" value="CENP-V_GFA DOMAIN-CONTAINING PROTEIN-RELATED"/>
    <property type="match status" value="1"/>
</dbReference>
<proteinExistence type="inferred from homology"/>
<gene>
    <name evidence="6" type="ORF">SNAT2548_LOCUS16206</name>
</gene>
<sequence>MFCCTGRADHVQTPYEQKEGCSCLCGVVRVMILGEPLKTTLCHCQDCRKWTGSVGQMAVWYHREDVLCSGELAEFGTSSRVRKSCAECHSHILTSLPRAGLIEVCVGSASQLSLNAHFFYVTPMIDFGDDVPKFVDFPASLGGSGVQASSWDLHRDVTQAFHGSCLCGSVFVSISGEPKTTAFCHCLVCRSWTGSSGHFAVVFDEDLVQISGELISTRHGHRNCARCLACITSRHSAAAPGFLEVCGGILHSPPRVQAHWNYGQRILSVKDGLAKFKDLPTELGGSGDVLGQEMAAPYAVTLERKGEGHEDLGLELSFAGRKCRVLKVRRHSLIHDWNQSCACDSVVGIYDRLISINGRTPTTPEEGEALGRETGKLVLIFAKFQYFE</sequence>
<name>A0A812NBN9_9DINO</name>
<evidence type="ECO:0000313" key="7">
    <source>
        <dbReference type="Proteomes" id="UP000604046"/>
    </source>
</evidence>
<dbReference type="GO" id="GO:0046872">
    <property type="term" value="F:metal ion binding"/>
    <property type="evidence" value="ECO:0007669"/>
    <property type="project" value="UniProtKB-KW"/>
</dbReference>
<protein>
    <recommendedName>
        <fullName evidence="5">CENP-V/GFA domain-containing protein</fullName>
    </recommendedName>
</protein>
<dbReference type="Gene3D" id="3.90.1590.10">
    <property type="entry name" value="glutathione-dependent formaldehyde- activating enzyme (gfa)"/>
    <property type="match status" value="2"/>
</dbReference>
<keyword evidence="7" id="KW-1185">Reference proteome</keyword>
<dbReference type="SUPFAM" id="SSF51316">
    <property type="entry name" value="Mss4-like"/>
    <property type="match status" value="2"/>
</dbReference>
<dbReference type="Proteomes" id="UP000604046">
    <property type="component" value="Unassembled WGS sequence"/>
</dbReference>
<evidence type="ECO:0000256" key="1">
    <source>
        <dbReference type="ARBA" id="ARBA00005495"/>
    </source>
</evidence>
<organism evidence="6 7">
    <name type="scientific">Symbiodinium natans</name>
    <dbReference type="NCBI Taxonomy" id="878477"/>
    <lineage>
        <taxon>Eukaryota</taxon>
        <taxon>Sar</taxon>
        <taxon>Alveolata</taxon>
        <taxon>Dinophyceae</taxon>
        <taxon>Suessiales</taxon>
        <taxon>Symbiodiniaceae</taxon>
        <taxon>Symbiodinium</taxon>
    </lineage>
</organism>
<evidence type="ECO:0000313" key="6">
    <source>
        <dbReference type="EMBL" id="CAE7308527.1"/>
    </source>
</evidence>
<comment type="similarity">
    <text evidence="1">Belongs to the Gfa family.</text>
</comment>
<keyword evidence="3" id="KW-0862">Zinc</keyword>
<dbReference type="PANTHER" id="PTHR33337">
    <property type="entry name" value="GFA DOMAIN-CONTAINING PROTEIN"/>
    <property type="match status" value="1"/>
</dbReference>
<keyword evidence="2" id="KW-0479">Metal-binding</keyword>
<accession>A0A812NBN9</accession>
<keyword evidence="4" id="KW-0456">Lyase</keyword>
<dbReference type="GO" id="GO:0016846">
    <property type="term" value="F:carbon-sulfur lyase activity"/>
    <property type="evidence" value="ECO:0007669"/>
    <property type="project" value="InterPro"/>
</dbReference>
<feature type="domain" description="CENP-V/GFA" evidence="5">
    <location>
        <begin position="161"/>
        <end position="261"/>
    </location>
</feature>
<dbReference type="PROSITE" id="PS51891">
    <property type="entry name" value="CENP_V_GFA"/>
    <property type="match status" value="2"/>
</dbReference>
<dbReference type="Pfam" id="PF04828">
    <property type="entry name" value="GFA"/>
    <property type="match status" value="2"/>
</dbReference>
<reference evidence="6" key="1">
    <citation type="submission" date="2021-02" db="EMBL/GenBank/DDBJ databases">
        <authorList>
            <person name="Dougan E. K."/>
            <person name="Rhodes N."/>
            <person name="Thang M."/>
            <person name="Chan C."/>
        </authorList>
    </citation>
    <scope>NUCLEOTIDE SEQUENCE</scope>
</reference>